<organism evidence="2 3">
    <name type="scientific">Daejeonella rubra</name>
    <dbReference type="NCBI Taxonomy" id="990371"/>
    <lineage>
        <taxon>Bacteria</taxon>
        <taxon>Pseudomonadati</taxon>
        <taxon>Bacteroidota</taxon>
        <taxon>Sphingobacteriia</taxon>
        <taxon>Sphingobacteriales</taxon>
        <taxon>Sphingobacteriaceae</taxon>
        <taxon>Daejeonella</taxon>
    </lineage>
</organism>
<feature type="chain" id="PRO_5011467020" evidence="1">
    <location>
        <begin position="28"/>
        <end position="196"/>
    </location>
</feature>
<evidence type="ECO:0000313" key="2">
    <source>
        <dbReference type="EMBL" id="SDL90550.1"/>
    </source>
</evidence>
<evidence type="ECO:0000256" key="1">
    <source>
        <dbReference type="SAM" id="SignalP"/>
    </source>
</evidence>
<sequence>MNRRDAVRRAAFLLGGAITFNSLGAFAEGVMPAIGQSFDAKSLNTQEDLVAEIADTIIPDTKDVPGAKAAGMGPFIVMMIQDCYTSDMQEHFANGLKKIEEVSQSQFKKSFKSLTLPERESIFRMFKAEAEAQKKNNSTQNGAVAPPHFFQLMCELTYLGYYTSEIGATKALRYVHIPGRYESCIPLQPGQKAWAT</sequence>
<keyword evidence="3" id="KW-1185">Reference proteome</keyword>
<dbReference type="InterPro" id="IPR027056">
    <property type="entry name" value="Gluconate_2DH_su3"/>
</dbReference>
<proteinExistence type="predicted"/>
<gene>
    <name evidence="2" type="ORF">SAMN05421813_103199</name>
</gene>
<dbReference type="OrthoDB" id="6385145at2"/>
<accession>A0A1G9NVZ1</accession>
<dbReference type="Proteomes" id="UP000199226">
    <property type="component" value="Unassembled WGS sequence"/>
</dbReference>
<dbReference type="Pfam" id="PF13618">
    <property type="entry name" value="Gluconate_2-dh3"/>
    <property type="match status" value="1"/>
</dbReference>
<reference evidence="3" key="1">
    <citation type="submission" date="2016-10" db="EMBL/GenBank/DDBJ databases">
        <authorList>
            <person name="Varghese N."/>
            <person name="Submissions S."/>
        </authorList>
    </citation>
    <scope>NUCLEOTIDE SEQUENCE [LARGE SCALE GENOMIC DNA]</scope>
    <source>
        <strain evidence="3">DSM 24536</strain>
    </source>
</reference>
<name>A0A1G9NVZ1_9SPHI</name>
<evidence type="ECO:0000313" key="3">
    <source>
        <dbReference type="Proteomes" id="UP000199226"/>
    </source>
</evidence>
<keyword evidence="1" id="KW-0732">Signal</keyword>
<protein>
    <submittedName>
        <fullName evidence="2">Gluconate 2-dehydrogenase subunit 3</fullName>
    </submittedName>
</protein>
<dbReference type="STRING" id="990371.SAMN05421813_103199"/>
<dbReference type="EMBL" id="FNHH01000003">
    <property type="protein sequence ID" value="SDL90550.1"/>
    <property type="molecule type" value="Genomic_DNA"/>
</dbReference>
<feature type="signal peptide" evidence="1">
    <location>
        <begin position="1"/>
        <end position="27"/>
    </location>
</feature>
<dbReference type="RefSeq" id="WP_090700163.1">
    <property type="nucleotide sequence ID" value="NZ_FNHH01000003.1"/>
</dbReference>
<dbReference type="AlphaFoldDB" id="A0A1G9NVZ1"/>